<evidence type="ECO:0000256" key="3">
    <source>
        <dbReference type="ARBA" id="ARBA00022692"/>
    </source>
</evidence>
<dbReference type="Pfam" id="PF04117">
    <property type="entry name" value="Mpv17_PMP22"/>
    <property type="match status" value="1"/>
</dbReference>
<feature type="transmembrane region" description="Helical" evidence="6">
    <location>
        <begin position="175"/>
        <end position="201"/>
    </location>
</feature>
<reference evidence="7 8" key="1">
    <citation type="submission" date="2023-04" db="EMBL/GenBank/DDBJ databases">
        <title>Genome of Basidiobolus ranarum AG-B5.</title>
        <authorList>
            <person name="Stajich J.E."/>
            <person name="Carter-House D."/>
            <person name="Gryganskyi A."/>
        </authorList>
    </citation>
    <scope>NUCLEOTIDE SEQUENCE [LARGE SCALE GENOMIC DNA]</scope>
    <source>
        <strain evidence="7 8">AG-B5</strain>
    </source>
</reference>
<name>A0ABR2VVP4_9FUNG</name>
<feature type="transmembrane region" description="Helical" evidence="6">
    <location>
        <begin position="238"/>
        <end position="256"/>
    </location>
</feature>
<evidence type="ECO:0000313" key="7">
    <source>
        <dbReference type="EMBL" id="KAK9703256.1"/>
    </source>
</evidence>
<dbReference type="PANTHER" id="PTHR11266">
    <property type="entry name" value="PEROXISOMAL MEMBRANE PROTEIN 2, PXMP2 MPV17"/>
    <property type="match status" value="1"/>
</dbReference>
<keyword evidence="4 6" id="KW-1133">Transmembrane helix</keyword>
<evidence type="ECO:0000256" key="1">
    <source>
        <dbReference type="ARBA" id="ARBA00004141"/>
    </source>
</evidence>
<evidence type="ECO:0000256" key="5">
    <source>
        <dbReference type="ARBA" id="ARBA00023136"/>
    </source>
</evidence>
<evidence type="ECO:0008006" key="9">
    <source>
        <dbReference type="Google" id="ProtNLM"/>
    </source>
</evidence>
<evidence type="ECO:0000256" key="4">
    <source>
        <dbReference type="ARBA" id="ARBA00022989"/>
    </source>
</evidence>
<keyword evidence="3 6" id="KW-0812">Transmembrane</keyword>
<keyword evidence="5 6" id="KW-0472">Membrane</keyword>
<comment type="similarity">
    <text evidence="2 6">Belongs to the peroxisomal membrane protein PXMP2/4 family.</text>
</comment>
<organism evidence="7 8">
    <name type="scientific">Basidiobolus ranarum</name>
    <dbReference type="NCBI Taxonomy" id="34480"/>
    <lineage>
        <taxon>Eukaryota</taxon>
        <taxon>Fungi</taxon>
        <taxon>Fungi incertae sedis</taxon>
        <taxon>Zoopagomycota</taxon>
        <taxon>Entomophthoromycotina</taxon>
        <taxon>Basidiobolomycetes</taxon>
        <taxon>Basidiobolales</taxon>
        <taxon>Basidiobolaceae</taxon>
        <taxon>Basidiobolus</taxon>
    </lineage>
</organism>
<comment type="subcellular location">
    <subcellularLocation>
        <location evidence="1">Membrane</location>
        <topology evidence="1">Multi-pass membrane protein</topology>
    </subcellularLocation>
</comment>
<gene>
    <name evidence="7" type="ORF">K7432_010828</name>
</gene>
<protein>
    <recommendedName>
        <fullName evidence="9">Mpv17 / PMP22 family protein</fullName>
    </recommendedName>
</protein>
<evidence type="ECO:0000256" key="6">
    <source>
        <dbReference type="RuleBase" id="RU363053"/>
    </source>
</evidence>
<dbReference type="EMBL" id="JASJQH010007655">
    <property type="protein sequence ID" value="KAK9703256.1"/>
    <property type="molecule type" value="Genomic_DNA"/>
</dbReference>
<accession>A0ABR2VVP4</accession>
<proteinExistence type="inferred from homology"/>
<keyword evidence="8" id="KW-1185">Reference proteome</keyword>
<dbReference type="Proteomes" id="UP001479436">
    <property type="component" value="Unassembled WGS sequence"/>
</dbReference>
<dbReference type="PANTHER" id="PTHR11266:SF93">
    <property type="entry name" value="INTEGRAL MEMBRANE PROTEIN 25D9-6"/>
    <property type="match status" value="1"/>
</dbReference>
<sequence>MSRPKWVEIGAWLEIDKIIIQRYPAHPYKGVKSCGRVVQACSQANPAINISLIKLNMSEINLPTKTAINDVFNTYGTYLNRFPLRTKAITSGVLHGLQELISMKIAESIAKKENPLAFVGASGEKNKFLVANYSKIWKMVLYGLILNGPINHYGYSLLAKFFAGKKGRLNLALQLIVANITITPIINAVFLASMAVIAGITDPNQIINNVKRGFWGVIKKSWIISPTIQLIANKTLPLNMWVPFFNVVFFVFGTYVNSTTKLRLIRENNKKTEESE</sequence>
<comment type="caution">
    <text evidence="7">The sequence shown here is derived from an EMBL/GenBank/DDBJ whole genome shotgun (WGS) entry which is preliminary data.</text>
</comment>
<evidence type="ECO:0000256" key="2">
    <source>
        <dbReference type="ARBA" id="ARBA00006824"/>
    </source>
</evidence>
<dbReference type="InterPro" id="IPR007248">
    <property type="entry name" value="Mpv17_PMP22"/>
</dbReference>
<evidence type="ECO:0000313" key="8">
    <source>
        <dbReference type="Proteomes" id="UP001479436"/>
    </source>
</evidence>